<sequence length="327" mass="36987">LLSISLFKFINEYNRFLKVKVSDHVVQKLFTKGLSFLNKILVAQDKVVVIKGDGCFAKIGRRGGDQVLALIRHSFQVGFAVHEIGHALGFFHTMSRFDRDKYIRIIVDNLDTYGMISQSWTRLTLRSMDSVPFYQKTMGSEIISFSDIFVINQHYKCEHDKTWENRNHLAKCDMGFPHPRNCSICICPGGYGGALCDQRVRKSIKKRVKTSPTGCGKDLAATTEKQIVNQRLGSGSDLREDVDYKCIQAPEGKKIEVDVLSMSRGYDKGGLLDNFSIISTNSHVFSPRFCSSRGTWSAIVSSSNVVPVILFNRFGTMETNFTYRYID</sequence>
<keyword evidence="2 3" id="KW-0862">Zinc</keyword>
<dbReference type="InterPro" id="IPR006026">
    <property type="entry name" value="Peptidase_Metallo"/>
</dbReference>
<accession>A0A0R3PDW6</accession>
<dbReference type="Gene3D" id="3.40.390.10">
    <property type="entry name" value="Collagenase (Catalytic Domain)"/>
    <property type="match status" value="1"/>
</dbReference>
<feature type="domain" description="Peptidase M12A" evidence="4">
    <location>
        <begin position="1"/>
        <end position="158"/>
    </location>
</feature>
<feature type="binding site" evidence="2">
    <location>
        <position position="92"/>
    </location>
    <ligand>
        <name>Zn(2+)</name>
        <dbReference type="ChEBI" id="CHEBI:29105"/>
        <note>catalytic</note>
    </ligand>
</feature>
<feature type="active site" evidence="2">
    <location>
        <position position="83"/>
    </location>
</feature>
<reference evidence="5" key="1">
    <citation type="submission" date="2017-02" db="UniProtKB">
        <authorList>
            <consortium name="WormBaseParasite"/>
        </authorList>
    </citation>
    <scope>IDENTIFICATION</scope>
</reference>
<dbReference type="AlphaFoldDB" id="A0A0R3PDW6"/>
<dbReference type="SUPFAM" id="SSF55486">
    <property type="entry name" value="Metalloproteases ('zincins'), catalytic domain"/>
    <property type="match status" value="1"/>
</dbReference>
<keyword evidence="2 3" id="KW-0378">Hydrolase</keyword>
<evidence type="ECO:0000256" key="3">
    <source>
        <dbReference type="RuleBase" id="RU361183"/>
    </source>
</evidence>
<dbReference type="PRINTS" id="PR00480">
    <property type="entry name" value="ASTACIN"/>
</dbReference>
<dbReference type="SMART" id="SM00235">
    <property type="entry name" value="ZnMc"/>
    <property type="match status" value="1"/>
</dbReference>
<dbReference type="GO" id="GO:0006508">
    <property type="term" value="P:proteolysis"/>
    <property type="evidence" value="ECO:0007669"/>
    <property type="project" value="UniProtKB-KW"/>
</dbReference>
<keyword evidence="1" id="KW-1015">Disulfide bond</keyword>
<feature type="binding site" evidence="2">
    <location>
        <position position="86"/>
    </location>
    <ligand>
        <name>Zn(2+)</name>
        <dbReference type="ChEBI" id="CHEBI:29105"/>
        <note>catalytic</note>
    </ligand>
</feature>
<dbReference type="PANTHER" id="PTHR10127:SF850">
    <property type="entry name" value="METALLOENDOPEPTIDASE"/>
    <property type="match status" value="1"/>
</dbReference>
<evidence type="ECO:0000313" key="5">
    <source>
        <dbReference type="WBParaSite" id="ACOC_0000218801-mRNA-1"/>
    </source>
</evidence>
<name>A0A0R3PDW6_ANGCS</name>
<organism evidence="5">
    <name type="scientific">Angiostrongylus costaricensis</name>
    <name type="common">Nematode worm</name>
    <dbReference type="NCBI Taxonomy" id="334426"/>
    <lineage>
        <taxon>Eukaryota</taxon>
        <taxon>Metazoa</taxon>
        <taxon>Ecdysozoa</taxon>
        <taxon>Nematoda</taxon>
        <taxon>Chromadorea</taxon>
        <taxon>Rhabditida</taxon>
        <taxon>Rhabditina</taxon>
        <taxon>Rhabditomorpha</taxon>
        <taxon>Strongyloidea</taxon>
        <taxon>Metastrongylidae</taxon>
        <taxon>Angiostrongylus</taxon>
    </lineage>
</organism>
<dbReference type="Pfam" id="PF01400">
    <property type="entry name" value="Astacin"/>
    <property type="match status" value="1"/>
</dbReference>
<dbReference type="WBParaSite" id="ACOC_0000218801-mRNA-1">
    <property type="protein sequence ID" value="ACOC_0000218801-mRNA-1"/>
    <property type="gene ID" value="ACOC_0000218801"/>
</dbReference>
<dbReference type="GO" id="GO:0004222">
    <property type="term" value="F:metalloendopeptidase activity"/>
    <property type="evidence" value="ECO:0007669"/>
    <property type="project" value="UniProtKB-UniRule"/>
</dbReference>
<keyword evidence="2 3" id="KW-0645">Protease</keyword>
<evidence type="ECO:0000256" key="1">
    <source>
        <dbReference type="ARBA" id="ARBA00023157"/>
    </source>
</evidence>
<keyword evidence="2 3" id="KW-0479">Metal-binding</keyword>
<dbReference type="InterPro" id="IPR001506">
    <property type="entry name" value="Peptidase_M12A"/>
</dbReference>
<comment type="caution">
    <text evidence="2">Lacks conserved residue(s) required for the propagation of feature annotation.</text>
</comment>
<dbReference type="PANTHER" id="PTHR10127">
    <property type="entry name" value="DISCOIDIN, CUB, EGF, LAMININ , AND ZINC METALLOPROTEASE DOMAIN CONTAINING"/>
    <property type="match status" value="1"/>
</dbReference>
<evidence type="ECO:0000259" key="4">
    <source>
        <dbReference type="PROSITE" id="PS51864"/>
    </source>
</evidence>
<dbReference type="InterPro" id="IPR024079">
    <property type="entry name" value="MetalloPept_cat_dom_sf"/>
</dbReference>
<keyword evidence="2 3" id="KW-0482">Metalloprotease</keyword>
<comment type="cofactor">
    <cofactor evidence="2 3">
        <name>Zn(2+)</name>
        <dbReference type="ChEBI" id="CHEBI:29105"/>
    </cofactor>
    <text evidence="2 3">Binds 1 zinc ion per subunit.</text>
</comment>
<proteinExistence type="predicted"/>
<evidence type="ECO:0000256" key="2">
    <source>
        <dbReference type="PROSITE-ProRule" id="PRU01211"/>
    </source>
</evidence>
<dbReference type="GO" id="GO:0008270">
    <property type="term" value="F:zinc ion binding"/>
    <property type="evidence" value="ECO:0007669"/>
    <property type="project" value="UniProtKB-UniRule"/>
</dbReference>
<feature type="binding site" evidence="2">
    <location>
        <position position="82"/>
    </location>
    <ligand>
        <name>Zn(2+)</name>
        <dbReference type="ChEBI" id="CHEBI:29105"/>
        <note>catalytic</note>
    </ligand>
</feature>
<dbReference type="EC" id="3.4.24.-" evidence="3"/>
<protein>
    <recommendedName>
        <fullName evidence="3">Metalloendopeptidase</fullName>
        <ecNumber evidence="3">3.4.24.-</ecNumber>
    </recommendedName>
</protein>
<dbReference type="PROSITE" id="PS51864">
    <property type="entry name" value="ASTACIN"/>
    <property type="match status" value="1"/>
</dbReference>